<reference evidence="3 4" key="1">
    <citation type="submission" date="2020-07" db="EMBL/GenBank/DDBJ databases">
        <title>Organ Donor 1.</title>
        <authorList>
            <person name="Marsh A.J."/>
            <person name="Azcarate-Peril M.A."/>
        </authorList>
    </citation>
    <scope>NUCLEOTIDE SEQUENCE [LARGE SCALE GENOMIC DNA]</scope>
    <source>
        <strain evidence="3 4">AMC0712</strain>
    </source>
</reference>
<evidence type="ECO:0000256" key="1">
    <source>
        <dbReference type="SAM" id="SignalP"/>
    </source>
</evidence>
<comment type="caution">
    <text evidence="3">The sequence shown here is derived from an EMBL/GenBank/DDBJ whole genome shotgun (WGS) entry which is preliminary data.</text>
</comment>
<evidence type="ECO:0000313" key="4">
    <source>
        <dbReference type="Proteomes" id="UP000552935"/>
    </source>
</evidence>
<dbReference type="AlphaFoldDB" id="A0A853J349"/>
<keyword evidence="1" id="KW-0732">Signal</keyword>
<accession>A0A853J349</accession>
<proteinExistence type="predicted"/>
<organism evidence="3 4">
    <name type="scientific">Lacticaseibacillus rhamnosus</name>
    <name type="common">Lactobacillus rhamnosus</name>
    <dbReference type="NCBI Taxonomy" id="47715"/>
    <lineage>
        <taxon>Bacteria</taxon>
        <taxon>Bacillati</taxon>
        <taxon>Bacillota</taxon>
        <taxon>Bacilli</taxon>
        <taxon>Lactobacillales</taxon>
        <taxon>Lactobacillaceae</taxon>
        <taxon>Lacticaseibacillus</taxon>
    </lineage>
</organism>
<evidence type="ECO:0000313" key="3">
    <source>
        <dbReference type="EMBL" id="NZA04747.1"/>
    </source>
</evidence>
<feature type="chain" id="PRO_5039167467" evidence="1">
    <location>
        <begin position="28"/>
        <end position="231"/>
    </location>
</feature>
<feature type="domain" description="WxL" evidence="2">
    <location>
        <begin position="39"/>
        <end position="229"/>
    </location>
</feature>
<sequence>MKMKKQILSLTTLLIAAGISTAYPVAAADDLGPKSSVAQLTVDPGNIVLQQVPDLNFGGISVYEIVSGQFTKHALRSNKVNQGPVKNSTNANDGNASGLLQVGDYRGTSAGWTLTAKMDALTDGKGHFLEGYIDLVGTNPTTSNPDLNAVHPAGAQAPRLKFAKDQQTPETVVWQADAASATSTGQGQGNNQVTIGAGTELTLVSSPINVTTQVGRYQAAITWTLANAPQP</sequence>
<protein>
    <submittedName>
        <fullName evidence="3">WxL domain-containing protein</fullName>
    </submittedName>
</protein>
<dbReference type="EMBL" id="JACCKI010000003">
    <property type="protein sequence ID" value="NZA04747.1"/>
    <property type="molecule type" value="Genomic_DNA"/>
</dbReference>
<dbReference type="Proteomes" id="UP000552935">
    <property type="component" value="Unassembled WGS sequence"/>
</dbReference>
<feature type="signal peptide" evidence="1">
    <location>
        <begin position="1"/>
        <end position="27"/>
    </location>
</feature>
<name>A0A853J349_LACRH</name>
<dbReference type="Pfam" id="PF13731">
    <property type="entry name" value="WxL"/>
    <property type="match status" value="1"/>
</dbReference>
<evidence type="ECO:0000259" key="2">
    <source>
        <dbReference type="Pfam" id="PF13731"/>
    </source>
</evidence>
<dbReference type="InterPro" id="IPR027994">
    <property type="entry name" value="WxL_dom"/>
</dbReference>
<gene>
    <name evidence="3" type="ORF">H0N82_06415</name>
</gene>